<accession>A0AAD7A8L3</accession>
<evidence type="ECO:0000313" key="3">
    <source>
        <dbReference type="Proteomes" id="UP001218218"/>
    </source>
</evidence>
<feature type="compositionally biased region" description="Basic and acidic residues" evidence="1">
    <location>
        <begin position="227"/>
        <end position="240"/>
    </location>
</feature>
<dbReference type="AlphaFoldDB" id="A0AAD7A8L3"/>
<sequence>MVFEVFPSGGSWSFLFGKPLLECFAAVHDYGTDTIRISGKDGEVMEVQNELQTQKAWDLARGDMHTVFLDPKTRATPTGDNVHPLLGKYNIMETHEGEIVKDGSEADVVKTCKVEEAQENSTGDLPSPSREVMSVDTEDEEGKGTVHTGEQSETREYLPGDISRSPQREVLNEMSPHQPRDNADHIIAKGIPKASTWCKAAQMIGRVIAGSIIVAAAQYGGVRLETNTRRTPHGDQRSPSREVPAPKGMIDDVAITDTVLPENVVEAPKIFFKYGARRYYTKSENRWRAK</sequence>
<keyword evidence="3" id="KW-1185">Reference proteome</keyword>
<dbReference type="EMBL" id="JARIHO010000012">
    <property type="protein sequence ID" value="KAJ7352144.1"/>
    <property type="molecule type" value="Genomic_DNA"/>
</dbReference>
<comment type="caution">
    <text evidence="2">The sequence shown here is derived from an EMBL/GenBank/DDBJ whole genome shotgun (WGS) entry which is preliminary data.</text>
</comment>
<feature type="region of interest" description="Disordered" evidence="1">
    <location>
        <begin position="115"/>
        <end position="165"/>
    </location>
</feature>
<protein>
    <submittedName>
        <fullName evidence="2">Uncharacterized protein</fullName>
    </submittedName>
</protein>
<name>A0AAD7A8L3_9AGAR</name>
<dbReference type="Proteomes" id="UP001218218">
    <property type="component" value="Unassembled WGS sequence"/>
</dbReference>
<proteinExistence type="predicted"/>
<gene>
    <name evidence="2" type="ORF">DFH08DRAFT_956955</name>
</gene>
<organism evidence="2 3">
    <name type="scientific">Mycena albidolilacea</name>
    <dbReference type="NCBI Taxonomy" id="1033008"/>
    <lineage>
        <taxon>Eukaryota</taxon>
        <taxon>Fungi</taxon>
        <taxon>Dikarya</taxon>
        <taxon>Basidiomycota</taxon>
        <taxon>Agaricomycotina</taxon>
        <taxon>Agaricomycetes</taxon>
        <taxon>Agaricomycetidae</taxon>
        <taxon>Agaricales</taxon>
        <taxon>Marasmiineae</taxon>
        <taxon>Mycenaceae</taxon>
        <taxon>Mycena</taxon>
    </lineage>
</organism>
<evidence type="ECO:0000256" key="1">
    <source>
        <dbReference type="SAM" id="MobiDB-lite"/>
    </source>
</evidence>
<feature type="region of interest" description="Disordered" evidence="1">
    <location>
        <begin position="227"/>
        <end position="246"/>
    </location>
</feature>
<evidence type="ECO:0000313" key="2">
    <source>
        <dbReference type="EMBL" id="KAJ7352144.1"/>
    </source>
</evidence>
<reference evidence="2" key="1">
    <citation type="submission" date="2023-03" db="EMBL/GenBank/DDBJ databases">
        <title>Massive genome expansion in bonnet fungi (Mycena s.s.) driven by repeated elements and novel gene families across ecological guilds.</title>
        <authorList>
            <consortium name="Lawrence Berkeley National Laboratory"/>
            <person name="Harder C.B."/>
            <person name="Miyauchi S."/>
            <person name="Viragh M."/>
            <person name="Kuo A."/>
            <person name="Thoen E."/>
            <person name="Andreopoulos B."/>
            <person name="Lu D."/>
            <person name="Skrede I."/>
            <person name="Drula E."/>
            <person name="Henrissat B."/>
            <person name="Morin E."/>
            <person name="Kohler A."/>
            <person name="Barry K."/>
            <person name="LaButti K."/>
            <person name="Morin E."/>
            <person name="Salamov A."/>
            <person name="Lipzen A."/>
            <person name="Mereny Z."/>
            <person name="Hegedus B."/>
            <person name="Baldrian P."/>
            <person name="Stursova M."/>
            <person name="Weitz H."/>
            <person name="Taylor A."/>
            <person name="Grigoriev I.V."/>
            <person name="Nagy L.G."/>
            <person name="Martin F."/>
            <person name="Kauserud H."/>
        </authorList>
    </citation>
    <scope>NUCLEOTIDE SEQUENCE</scope>
    <source>
        <strain evidence="2">CBHHK002</strain>
    </source>
</reference>